<dbReference type="HOGENOM" id="CLU_010194_44_6_1"/>
<keyword evidence="3" id="KW-0560">Oxidoreductase</keyword>
<dbReference type="EMBL" id="KB456261">
    <property type="protein sequence ID" value="EMF15422.1"/>
    <property type="molecule type" value="Genomic_DNA"/>
</dbReference>
<dbReference type="PANTHER" id="PTHR24320:SF282">
    <property type="entry name" value="WW DOMAIN-CONTAINING OXIDOREDUCTASE"/>
    <property type="match status" value="1"/>
</dbReference>
<dbReference type="Proteomes" id="UP000016931">
    <property type="component" value="Unassembled WGS sequence"/>
</dbReference>
<dbReference type="OrthoDB" id="191139at2759"/>
<dbReference type="Gene3D" id="3.40.50.720">
    <property type="entry name" value="NAD(P)-binding Rossmann-like Domain"/>
    <property type="match status" value="1"/>
</dbReference>
<gene>
    <name evidence="4" type="ORF">SEPMUDRAFT_147311</name>
</gene>
<dbReference type="GO" id="GO:0016491">
    <property type="term" value="F:oxidoreductase activity"/>
    <property type="evidence" value="ECO:0007669"/>
    <property type="project" value="UniProtKB-KW"/>
</dbReference>
<dbReference type="RefSeq" id="XP_016763543.1">
    <property type="nucleotide sequence ID" value="XM_016904220.1"/>
</dbReference>
<protein>
    <submittedName>
        <fullName evidence="4">NAD(P)-binding protein</fullName>
    </submittedName>
</protein>
<evidence type="ECO:0000313" key="5">
    <source>
        <dbReference type="Proteomes" id="UP000016931"/>
    </source>
</evidence>
<dbReference type="InterPro" id="IPR036291">
    <property type="entry name" value="NAD(P)-bd_dom_sf"/>
</dbReference>
<name>M3B6L5_SPHMS</name>
<dbReference type="GeneID" id="27901357"/>
<organism evidence="4 5">
    <name type="scientific">Sphaerulina musiva (strain SO2202)</name>
    <name type="common">Poplar stem canker fungus</name>
    <name type="synonym">Septoria musiva</name>
    <dbReference type="NCBI Taxonomy" id="692275"/>
    <lineage>
        <taxon>Eukaryota</taxon>
        <taxon>Fungi</taxon>
        <taxon>Dikarya</taxon>
        <taxon>Ascomycota</taxon>
        <taxon>Pezizomycotina</taxon>
        <taxon>Dothideomycetes</taxon>
        <taxon>Dothideomycetidae</taxon>
        <taxon>Mycosphaerellales</taxon>
        <taxon>Mycosphaerellaceae</taxon>
        <taxon>Sphaerulina</taxon>
    </lineage>
</organism>
<dbReference type="OMA" id="IPVHPGM"/>
<dbReference type="Pfam" id="PF00106">
    <property type="entry name" value="adh_short"/>
    <property type="match status" value="1"/>
</dbReference>
<dbReference type="STRING" id="692275.M3B6L5"/>
<keyword evidence="5" id="KW-1185">Reference proteome</keyword>
<proteinExistence type="inferred from homology"/>
<dbReference type="PANTHER" id="PTHR24320">
    <property type="entry name" value="RETINOL DEHYDROGENASE"/>
    <property type="match status" value="1"/>
</dbReference>
<dbReference type="eggNOG" id="KOG1208">
    <property type="taxonomic scope" value="Eukaryota"/>
</dbReference>
<evidence type="ECO:0000256" key="2">
    <source>
        <dbReference type="ARBA" id="ARBA00022857"/>
    </source>
</evidence>
<dbReference type="AlphaFoldDB" id="M3B6L5"/>
<dbReference type="SUPFAM" id="SSF51735">
    <property type="entry name" value="NAD(P)-binding Rossmann-fold domains"/>
    <property type="match status" value="1"/>
</dbReference>
<sequence>MSPPQPSSFHPARDIPDLSGKVILVTGGNAGIGASIVHALAAHQPSCIYLCARTPRKAETVIANLQQQFPRAKIRALQLDLNSFESIRACAKAFLDDDGNGNGRLDQLYLNAGISGTAPGLTEEGYENTFGVNHMGHALLCQLLMPKLLQTQKLPDADVRIVVTSSRGGHSFIPKTGLVPDLDTMKTLEASGMNSITRYGHSKLANILFARKLAQVYPGITTTSFHPGTVKSEIWEKAEGMKWIMWALAPVVWLTGVDCDKGAEPGLWLGTAEKSLIENGRYYAQGTFGKPKDDSKYAVDQKLTDDLWQWTNKELEAHGAPGWPEV</sequence>
<evidence type="ECO:0000256" key="1">
    <source>
        <dbReference type="ARBA" id="ARBA00006484"/>
    </source>
</evidence>
<accession>M3B6L5</accession>
<evidence type="ECO:0000313" key="4">
    <source>
        <dbReference type="EMBL" id="EMF15422.1"/>
    </source>
</evidence>
<dbReference type="InterPro" id="IPR002347">
    <property type="entry name" value="SDR_fam"/>
</dbReference>
<comment type="similarity">
    <text evidence="1">Belongs to the short-chain dehydrogenases/reductases (SDR) family.</text>
</comment>
<keyword evidence="2" id="KW-0521">NADP</keyword>
<evidence type="ECO:0000256" key="3">
    <source>
        <dbReference type="ARBA" id="ARBA00023002"/>
    </source>
</evidence>
<reference evidence="4 5" key="1">
    <citation type="journal article" date="2012" name="PLoS Pathog.">
        <title>Diverse lifestyles and strategies of plant pathogenesis encoded in the genomes of eighteen Dothideomycetes fungi.</title>
        <authorList>
            <person name="Ohm R.A."/>
            <person name="Feau N."/>
            <person name="Henrissat B."/>
            <person name="Schoch C.L."/>
            <person name="Horwitz B.A."/>
            <person name="Barry K.W."/>
            <person name="Condon B.J."/>
            <person name="Copeland A.C."/>
            <person name="Dhillon B."/>
            <person name="Glaser F."/>
            <person name="Hesse C.N."/>
            <person name="Kosti I."/>
            <person name="LaButti K."/>
            <person name="Lindquist E.A."/>
            <person name="Lucas S."/>
            <person name="Salamov A.A."/>
            <person name="Bradshaw R.E."/>
            <person name="Ciuffetti L."/>
            <person name="Hamelin R.C."/>
            <person name="Kema G.H.J."/>
            <person name="Lawrence C."/>
            <person name="Scott J.A."/>
            <person name="Spatafora J.W."/>
            <person name="Turgeon B.G."/>
            <person name="de Wit P.J.G.M."/>
            <person name="Zhong S."/>
            <person name="Goodwin S.B."/>
            <person name="Grigoriev I.V."/>
        </authorList>
    </citation>
    <scope>NUCLEOTIDE SEQUENCE [LARGE SCALE GENOMIC DNA]</scope>
    <source>
        <strain evidence="4 5">SO2202</strain>
    </source>
</reference>
<dbReference type="PRINTS" id="PR00081">
    <property type="entry name" value="GDHRDH"/>
</dbReference>